<dbReference type="Proteomes" id="UP000319801">
    <property type="component" value="Unassembled WGS sequence"/>
</dbReference>
<feature type="region of interest" description="Disordered" evidence="2">
    <location>
        <begin position="201"/>
        <end position="245"/>
    </location>
</feature>
<feature type="coiled-coil region" evidence="1">
    <location>
        <begin position="121"/>
        <end position="148"/>
    </location>
</feature>
<keyword evidence="3" id="KW-0808">Transferase</keyword>
<dbReference type="OrthoDB" id="74412at2759"/>
<dbReference type="EMBL" id="VCAZ01000117">
    <property type="protein sequence ID" value="TSU37076.1"/>
    <property type="molecule type" value="Genomic_DNA"/>
</dbReference>
<accession>A0A556V4F0</accession>
<feature type="compositionally biased region" description="Polar residues" evidence="2">
    <location>
        <begin position="226"/>
        <end position="245"/>
    </location>
</feature>
<reference evidence="3 4" key="1">
    <citation type="journal article" date="2019" name="Genome Biol. Evol.">
        <title>Whole-Genome Sequencing of the Giant Devil Catfish, Bagarius yarrelli.</title>
        <authorList>
            <person name="Jiang W."/>
            <person name="Lv Y."/>
            <person name="Cheng L."/>
            <person name="Yang K."/>
            <person name="Chao B."/>
            <person name="Wang X."/>
            <person name="Li Y."/>
            <person name="Pan X."/>
            <person name="You X."/>
            <person name="Zhang Y."/>
            <person name="Yang J."/>
            <person name="Li J."/>
            <person name="Zhang X."/>
            <person name="Liu S."/>
            <person name="Sun C."/>
            <person name="Yang J."/>
            <person name="Shi Q."/>
        </authorList>
    </citation>
    <scope>NUCLEOTIDE SEQUENCE [LARGE SCALE GENOMIC DNA]</scope>
    <source>
        <strain evidence="3">JWS20170419001</strain>
        <tissue evidence="3">Muscle</tissue>
    </source>
</reference>
<dbReference type="AlphaFoldDB" id="A0A556V4F0"/>
<dbReference type="GO" id="GO:0016301">
    <property type="term" value="F:kinase activity"/>
    <property type="evidence" value="ECO:0007669"/>
    <property type="project" value="UniProtKB-KW"/>
</dbReference>
<feature type="region of interest" description="Disordered" evidence="2">
    <location>
        <begin position="1"/>
        <end position="83"/>
    </location>
</feature>
<name>A0A556V4F0_BAGYA</name>
<gene>
    <name evidence="3" type="ORF">Baya_12900</name>
</gene>
<evidence type="ECO:0000256" key="2">
    <source>
        <dbReference type="SAM" id="MobiDB-lite"/>
    </source>
</evidence>
<organism evidence="3 4">
    <name type="scientific">Bagarius yarrelli</name>
    <name type="common">Goonch</name>
    <name type="synonym">Bagrus yarrelli</name>
    <dbReference type="NCBI Taxonomy" id="175774"/>
    <lineage>
        <taxon>Eukaryota</taxon>
        <taxon>Metazoa</taxon>
        <taxon>Chordata</taxon>
        <taxon>Craniata</taxon>
        <taxon>Vertebrata</taxon>
        <taxon>Euteleostomi</taxon>
        <taxon>Actinopterygii</taxon>
        <taxon>Neopterygii</taxon>
        <taxon>Teleostei</taxon>
        <taxon>Ostariophysi</taxon>
        <taxon>Siluriformes</taxon>
        <taxon>Sisoridae</taxon>
        <taxon>Sisorinae</taxon>
        <taxon>Bagarius</taxon>
    </lineage>
</organism>
<dbReference type="InterPro" id="IPR051566">
    <property type="entry name" value="CNKSR"/>
</dbReference>
<evidence type="ECO:0000256" key="1">
    <source>
        <dbReference type="SAM" id="Coils"/>
    </source>
</evidence>
<feature type="compositionally biased region" description="Polar residues" evidence="2">
    <location>
        <begin position="60"/>
        <end position="77"/>
    </location>
</feature>
<sequence>MEKERRKMEKERRKMEKERRKMEKERRKKEKQGRKKKKPQSNTLPRALGRKNKPLAGEGMSTSPAGGSKAAATQQHGTVDEMGELFNKLKEGGVSLIGQKQPVTHDQLRRSFIRRNKNPVINEKVHTLRALQSTLKAKEAELQTIDKLLEDSDLTPLKFRQWKQQNEELYQEIEKKHYKTTPQVRISSTDDDGAARLSLSDGEQLVDAELPSDGDSTPEPGYLAERNTSCSKRADSNSSENYFYI</sequence>
<proteinExistence type="predicted"/>
<keyword evidence="3" id="KW-0418">Kinase</keyword>
<protein>
    <submittedName>
        <fullName evidence="3">Connector enhancer of kinase suppressor of ras 1</fullName>
    </submittedName>
</protein>
<dbReference type="PANTHER" id="PTHR12844">
    <property type="entry name" value="CONNECTOR ENCHANCER OF KINASE SUPPRESSOR OF RAS"/>
    <property type="match status" value="1"/>
</dbReference>
<keyword evidence="4" id="KW-1185">Reference proteome</keyword>
<feature type="compositionally biased region" description="Basic residues" evidence="2">
    <location>
        <begin position="26"/>
        <end position="39"/>
    </location>
</feature>
<keyword evidence="1" id="KW-0175">Coiled coil</keyword>
<feature type="compositionally biased region" description="Basic and acidic residues" evidence="2">
    <location>
        <begin position="1"/>
        <end position="25"/>
    </location>
</feature>
<evidence type="ECO:0000313" key="4">
    <source>
        <dbReference type="Proteomes" id="UP000319801"/>
    </source>
</evidence>
<dbReference type="PANTHER" id="PTHR12844:SF10">
    <property type="entry name" value="CONNECTOR ENHANCER OF KINASE SUPPRESSOR OF RAS 1"/>
    <property type="match status" value="1"/>
</dbReference>
<evidence type="ECO:0000313" key="3">
    <source>
        <dbReference type="EMBL" id="TSU37076.1"/>
    </source>
</evidence>
<comment type="caution">
    <text evidence="3">The sequence shown here is derived from an EMBL/GenBank/DDBJ whole genome shotgun (WGS) entry which is preliminary data.</text>
</comment>